<dbReference type="Gene3D" id="3.90.70.10">
    <property type="entry name" value="Cysteine proteinases"/>
    <property type="match status" value="1"/>
</dbReference>
<evidence type="ECO:0000313" key="2">
    <source>
        <dbReference type="EMBL" id="PGQ08815.1"/>
    </source>
</evidence>
<comment type="caution">
    <text evidence="2">The sequence shown here is derived from an EMBL/GenBank/DDBJ whole genome shotgun (WGS) entry which is preliminary data.</text>
</comment>
<protein>
    <recommendedName>
        <fullName evidence="1">Peptidase C39-like domain-containing protein</fullName>
    </recommendedName>
</protein>
<proteinExistence type="predicted"/>
<dbReference type="PANTHER" id="PTHR37806:SF1">
    <property type="entry name" value="PEPTIDASE C39-LIKE DOMAIN-CONTAINING PROTEIN"/>
    <property type="match status" value="1"/>
</dbReference>
<dbReference type="RefSeq" id="WP_098519667.1">
    <property type="nucleotide sequence ID" value="NZ_NUGR01000050.1"/>
</dbReference>
<dbReference type="PANTHER" id="PTHR37806">
    <property type="entry name" value="LMO0724 PROTEIN"/>
    <property type="match status" value="1"/>
</dbReference>
<dbReference type="Pfam" id="PF13529">
    <property type="entry name" value="Peptidase_C39_2"/>
    <property type="match status" value="1"/>
</dbReference>
<accession>A0A2B1DRS6</accession>
<dbReference type="AlphaFoldDB" id="A0A2B1DRS6"/>
<organism evidence="2 3">
    <name type="scientific">Bacillus cereus</name>
    <dbReference type="NCBI Taxonomy" id="1396"/>
    <lineage>
        <taxon>Bacteria</taxon>
        <taxon>Bacillati</taxon>
        <taxon>Bacillota</taxon>
        <taxon>Bacilli</taxon>
        <taxon>Bacillales</taxon>
        <taxon>Bacillaceae</taxon>
        <taxon>Bacillus</taxon>
        <taxon>Bacillus cereus group</taxon>
    </lineage>
</organism>
<feature type="domain" description="Peptidase C39-like" evidence="1">
    <location>
        <begin position="79"/>
        <end position="240"/>
    </location>
</feature>
<dbReference type="PIRSF" id="PIRSF032442">
    <property type="entry name" value="UCP032442"/>
    <property type="match status" value="1"/>
</dbReference>
<dbReference type="EMBL" id="NUJQ01000015">
    <property type="protein sequence ID" value="PGQ08815.1"/>
    <property type="molecule type" value="Genomic_DNA"/>
</dbReference>
<dbReference type="Proteomes" id="UP000221438">
    <property type="component" value="Unassembled WGS sequence"/>
</dbReference>
<evidence type="ECO:0000313" key="3">
    <source>
        <dbReference type="Proteomes" id="UP000221438"/>
    </source>
</evidence>
<dbReference type="InterPro" id="IPR039564">
    <property type="entry name" value="Peptidase_C39-like"/>
</dbReference>
<name>A0A2B1DRS6_BACCE</name>
<reference evidence="2 3" key="1">
    <citation type="submission" date="2017-09" db="EMBL/GenBank/DDBJ databases">
        <title>Large-scale bioinformatics analysis of Bacillus genomes uncovers conserved roles of natural products in bacterial physiology.</title>
        <authorList>
            <consortium name="Agbiome Team Llc"/>
            <person name="Bleich R.M."/>
            <person name="Grubbs K.J."/>
            <person name="Santa Maria K.C."/>
            <person name="Allen S.E."/>
            <person name="Farag S."/>
            <person name="Shank E.A."/>
            <person name="Bowers A."/>
        </authorList>
    </citation>
    <scope>NUCLEOTIDE SEQUENCE [LARGE SCALE GENOMIC DNA]</scope>
    <source>
        <strain evidence="2 3">AFS046104</strain>
    </source>
</reference>
<gene>
    <name evidence="2" type="ORF">COA08_13920</name>
</gene>
<evidence type="ECO:0000259" key="1">
    <source>
        <dbReference type="Pfam" id="PF13529"/>
    </source>
</evidence>
<dbReference type="InterPro" id="IPR016997">
    <property type="entry name" value="UCP032442"/>
</dbReference>
<sequence length="270" mass="30828">MDQIRKTTYCVFALSVFHTGIGMPHSDSPIFTKIQPIVAQEEKAKSEVEYVGEVTEEAEKVDETENAPLEQEKEIVRPLDVPLILQKPELMRGCEVTSLAMVLQFSGVQVEKMALASKIKHVPFQRNGLKGNMHKGFIGNMATFDKPGLGVYVEPILELAKLYVSEEKVKDLSHKEPQRIYEAIDQGLPVWVLTNARFKQLPDNQFDTWKTDAGEMKVTYHQHSVVVTDYDDQYVYINDPLKTEKHIAINRNEFEQAWIQMGRQAMTISM</sequence>